<dbReference type="PIRSF" id="PIRSF000477">
    <property type="entry name" value="PurNPase"/>
    <property type="match status" value="1"/>
</dbReference>
<evidence type="ECO:0000256" key="3">
    <source>
        <dbReference type="ARBA" id="ARBA00006751"/>
    </source>
</evidence>
<gene>
    <name evidence="10" type="ORF">DW787_04885</name>
</gene>
<feature type="binding site" evidence="8">
    <location>
        <position position="83"/>
    </location>
    <ligand>
        <name>phosphate</name>
        <dbReference type="ChEBI" id="CHEBI:43474"/>
    </ligand>
</feature>
<dbReference type="PANTHER" id="PTHR11904:SF9">
    <property type="entry name" value="PURINE NUCLEOSIDE PHOSPHORYLASE-RELATED"/>
    <property type="match status" value="1"/>
</dbReference>
<feature type="binding site" evidence="8">
    <location>
        <begin position="103"/>
        <end position="105"/>
    </location>
    <ligand>
        <name>phosphate</name>
        <dbReference type="ChEBI" id="CHEBI:43474"/>
    </ligand>
</feature>
<protein>
    <recommendedName>
        <fullName evidence="7">Purine nucleoside phosphorylase</fullName>
        <ecNumber evidence="7">2.4.2.1</ecNumber>
    </recommendedName>
    <alternativeName>
        <fullName evidence="7">Inosine-guanosine phosphorylase</fullName>
    </alternativeName>
</protein>
<sequence length="295" mass="30735">MLEKCLWGRGSTRLRLMQGERTVVMDETFEKVAAWCKPTMEHPLAIVLGSGLGSLGERVRVVRHIPYSDIDGFPTEAIPVEGHSFTVLVGELDGVPVVVYPGRVHMYQGYDALQVTSLVRHAYKLGCRSIVLSCATGAVGAIAPGTVGIITDQINLTGRNPLASPAGVAAAGLDSPFVSMAGAYSPYLSGLAREAASELGMELAEGVYAGLLGPSYETPAEIRMLGTLGADYVGMSTVCEAIMARAMGMEVLGITLVTNKAGCPGESHAKVLGAADAAAEAMQALALATIRRIGA</sequence>
<dbReference type="GO" id="GO:0005737">
    <property type="term" value="C:cytoplasm"/>
    <property type="evidence" value="ECO:0007669"/>
    <property type="project" value="TreeGrafter"/>
</dbReference>
<feature type="binding site" evidence="8">
    <location>
        <position position="259"/>
    </location>
    <ligand>
        <name>a purine D-ribonucleoside</name>
        <dbReference type="ChEBI" id="CHEBI:142355"/>
    </ligand>
</feature>
<evidence type="ECO:0000256" key="5">
    <source>
        <dbReference type="ARBA" id="ARBA00022679"/>
    </source>
</evidence>
<comment type="caution">
    <text evidence="10">The sequence shown here is derived from an EMBL/GenBank/DDBJ whole genome shotgun (WGS) entry which is preliminary data.</text>
</comment>
<evidence type="ECO:0000256" key="1">
    <source>
        <dbReference type="ARBA" id="ARBA00002678"/>
    </source>
</evidence>
<feature type="binding site" evidence="8">
    <location>
        <position position="236"/>
    </location>
    <ligand>
        <name>phosphate</name>
        <dbReference type="ChEBI" id="CHEBI:43474"/>
    </ligand>
</feature>
<dbReference type="EMBL" id="QSJI01000003">
    <property type="protein sequence ID" value="RHD56022.1"/>
    <property type="molecule type" value="Genomic_DNA"/>
</dbReference>
<evidence type="ECO:0000256" key="2">
    <source>
        <dbReference type="ARBA" id="ARBA00005058"/>
    </source>
</evidence>
<keyword evidence="5 7" id="KW-0808">Transferase</keyword>
<dbReference type="Proteomes" id="UP000286050">
    <property type="component" value="Unassembled WGS sequence"/>
</dbReference>
<name>A0A414FWX5_9ACTN</name>
<comment type="function">
    <text evidence="1">The purine nucleoside phosphorylases catalyze the phosphorolytic breakdown of the N-glycosidic bond in the beta-(deoxy)ribonucleoside molecules, with the formation of the corresponding free purine bases and pentose-1-phosphate. Cleaves guanosine, inosine, 2'-deoxyguanosine and 2'-deoxyinosine.</text>
</comment>
<feature type="binding site" evidence="8">
    <location>
        <position position="50"/>
    </location>
    <ligand>
        <name>phosphate</name>
        <dbReference type="ChEBI" id="CHEBI:43474"/>
    </ligand>
</feature>
<evidence type="ECO:0000313" key="10">
    <source>
        <dbReference type="EMBL" id="RHD56022.1"/>
    </source>
</evidence>
<accession>A0A414FWX5</accession>
<dbReference type="AlphaFoldDB" id="A0A414FWX5"/>
<evidence type="ECO:0000256" key="8">
    <source>
        <dbReference type="PIRSR" id="PIRSR000477-2"/>
    </source>
</evidence>
<dbReference type="NCBIfam" id="NF006054">
    <property type="entry name" value="PRK08202.1"/>
    <property type="match status" value="1"/>
</dbReference>
<dbReference type="InterPro" id="IPR035994">
    <property type="entry name" value="Nucleoside_phosphorylase_sf"/>
</dbReference>
<dbReference type="GO" id="GO:0009116">
    <property type="term" value="P:nucleoside metabolic process"/>
    <property type="evidence" value="ECO:0007669"/>
    <property type="project" value="InterPro"/>
</dbReference>
<dbReference type="SUPFAM" id="SSF53167">
    <property type="entry name" value="Purine and uridine phosphorylases"/>
    <property type="match status" value="1"/>
</dbReference>
<dbReference type="EC" id="2.4.2.1" evidence="7"/>
<evidence type="ECO:0000256" key="6">
    <source>
        <dbReference type="ARBA" id="ARBA00048556"/>
    </source>
</evidence>
<comment type="pathway">
    <text evidence="2 7">Purine metabolism; purine nucleoside salvage.</text>
</comment>
<comment type="similarity">
    <text evidence="3 7">Belongs to the PNP/MTAP phosphorylase family.</text>
</comment>
<keyword evidence="4 7" id="KW-0328">Glycosyltransferase</keyword>
<dbReference type="PANTHER" id="PTHR11904">
    <property type="entry name" value="METHYLTHIOADENOSINE/PURINE NUCLEOSIDE PHOSPHORYLASE"/>
    <property type="match status" value="1"/>
</dbReference>
<dbReference type="CDD" id="cd09009">
    <property type="entry name" value="PNP-EcPNPII_like"/>
    <property type="match status" value="1"/>
</dbReference>
<evidence type="ECO:0000256" key="7">
    <source>
        <dbReference type="PIRNR" id="PIRNR000477"/>
    </source>
</evidence>
<dbReference type="InterPro" id="IPR011268">
    <property type="entry name" value="Purine_phosphorylase"/>
</dbReference>
<proteinExistence type="inferred from homology"/>
<evidence type="ECO:0000313" key="11">
    <source>
        <dbReference type="Proteomes" id="UP000286050"/>
    </source>
</evidence>
<comment type="catalytic activity">
    <reaction evidence="6">
        <text>a purine 2'-deoxy-D-ribonucleoside + phosphate = a purine nucleobase + 2-deoxy-alpha-D-ribose 1-phosphate</text>
        <dbReference type="Rhea" id="RHEA:36431"/>
        <dbReference type="ChEBI" id="CHEBI:26386"/>
        <dbReference type="ChEBI" id="CHEBI:43474"/>
        <dbReference type="ChEBI" id="CHEBI:57259"/>
        <dbReference type="ChEBI" id="CHEBI:142361"/>
        <dbReference type="EC" id="2.4.2.1"/>
    </reaction>
</comment>
<feature type="domain" description="Nucleoside phosphorylase" evidence="9">
    <location>
        <begin position="44"/>
        <end position="291"/>
    </location>
</feature>
<dbReference type="UniPathway" id="UPA00606"/>
<reference evidence="10 11" key="1">
    <citation type="submission" date="2018-08" db="EMBL/GenBank/DDBJ databases">
        <title>A genome reference for cultivated species of the human gut microbiota.</title>
        <authorList>
            <person name="Zou Y."/>
            <person name="Xue W."/>
            <person name="Luo G."/>
        </authorList>
    </citation>
    <scope>NUCLEOTIDE SEQUENCE [LARGE SCALE GENOMIC DNA]</scope>
    <source>
        <strain evidence="10 11">AM30-5LB</strain>
    </source>
</reference>
<feature type="binding site" evidence="8">
    <location>
        <position position="135"/>
    </location>
    <ligand>
        <name>phosphate</name>
        <dbReference type="ChEBI" id="CHEBI:43474"/>
    </ligand>
</feature>
<dbReference type="NCBIfam" id="TIGR01697">
    <property type="entry name" value="PNPH-PUNA-XAPA"/>
    <property type="match status" value="1"/>
</dbReference>
<dbReference type="Gene3D" id="3.40.50.1580">
    <property type="entry name" value="Nucleoside phosphorylase domain"/>
    <property type="match status" value="1"/>
</dbReference>
<evidence type="ECO:0000259" key="9">
    <source>
        <dbReference type="Pfam" id="PF01048"/>
    </source>
</evidence>
<dbReference type="Pfam" id="PF01048">
    <property type="entry name" value="PNP_UDP_1"/>
    <property type="match status" value="1"/>
</dbReference>
<dbReference type="InterPro" id="IPR000845">
    <property type="entry name" value="Nucleoside_phosphorylase_d"/>
</dbReference>
<dbReference type="GO" id="GO:0004731">
    <property type="term" value="F:purine-nucleoside phosphorylase activity"/>
    <property type="evidence" value="ECO:0007669"/>
    <property type="project" value="UniProtKB-EC"/>
</dbReference>
<feature type="binding site" evidence="8">
    <location>
        <position position="217"/>
    </location>
    <ligand>
        <name>a purine D-ribonucleoside</name>
        <dbReference type="ChEBI" id="CHEBI:142355"/>
    </ligand>
</feature>
<organism evidence="10 11">
    <name type="scientific">Collinsella intestinalis</name>
    <dbReference type="NCBI Taxonomy" id="147207"/>
    <lineage>
        <taxon>Bacteria</taxon>
        <taxon>Bacillati</taxon>
        <taxon>Actinomycetota</taxon>
        <taxon>Coriobacteriia</taxon>
        <taxon>Coriobacteriales</taxon>
        <taxon>Coriobacteriaceae</taxon>
        <taxon>Collinsella</taxon>
    </lineage>
</organism>
<evidence type="ECO:0000256" key="4">
    <source>
        <dbReference type="ARBA" id="ARBA00022676"/>
    </source>
</evidence>